<proteinExistence type="predicted"/>
<accession>A0A5C5WCT0</accession>
<feature type="signal peptide" evidence="1">
    <location>
        <begin position="1"/>
        <end position="27"/>
    </location>
</feature>
<comment type="caution">
    <text evidence="2">The sequence shown here is derived from an EMBL/GenBank/DDBJ whole genome shotgun (WGS) entry which is preliminary data.</text>
</comment>
<dbReference type="Proteomes" id="UP000318995">
    <property type="component" value="Unassembled WGS sequence"/>
</dbReference>
<evidence type="ECO:0000313" key="2">
    <source>
        <dbReference type="EMBL" id="TWT48474.1"/>
    </source>
</evidence>
<gene>
    <name evidence="2" type="ORF">Pla111_02420</name>
</gene>
<keyword evidence="3" id="KW-1185">Reference proteome</keyword>
<keyword evidence="1" id="KW-0732">Signal</keyword>
<organism evidence="2 3">
    <name type="scientific">Botrimarina hoheduenensis</name>
    <dbReference type="NCBI Taxonomy" id="2528000"/>
    <lineage>
        <taxon>Bacteria</taxon>
        <taxon>Pseudomonadati</taxon>
        <taxon>Planctomycetota</taxon>
        <taxon>Planctomycetia</taxon>
        <taxon>Pirellulales</taxon>
        <taxon>Lacipirellulaceae</taxon>
        <taxon>Botrimarina</taxon>
    </lineage>
</organism>
<evidence type="ECO:0000313" key="3">
    <source>
        <dbReference type="Proteomes" id="UP000318995"/>
    </source>
</evidence>
<name>A0A5C5WCT0_9BACT</name>
<evidence type="ECO:0000256" key="1">
    <source>
        <dbReference type="SAM" id="SignalP"/>
    </source>
</evidence>
<reference evidence="2 3" key="1">
    <citation type="submission" date="2019-02" db="EMBL/GenBank/DDBJ databases">
        <title>Deep-cultivation of Planctomycetes and their phenomic and genomic characterization uncovers novel biology.</title>
        <authorList>
            <person name="Wiegand S."/>
            <person name="Jogler M."/>
            <person name="Boedeker C."/>
            <person name="Pinto D."/>
            <person name="Vollmers J."/>
            <person name="Rivas-Marin E."/>
            <person name="Kohn T."/>
            <person name="Peeters S.H."/>
            <person name="Heuer A."/>
            <person name="Rast P."/>
            <person name="Oberbeckmann S."/>
            <person name="Bunk B."/>
            <person name="Jeske O."/>
            <person name="Meyerdierks A."/>
            <person name="Storesund J.E."/>
            <person name="Kallscheuer N."/>
            <person name="Luecker S."/>
            <person name="Lage O.M."/>
            <person name="Pohl T."/>
            <person name="Merkel B.J."/>
            <person name="Hornburger P."/>
            <person name="Mueller R.-W."/>
            <person name="Bruemmer F."/>
            <person name="Labrenz M."/>
            <person name="Spormann A.M."/>
            <person name="Op Den Camp H."/>
            <person name="Overmann J."/>
            <person name="Amann R."/>
            <person name="Jetten M.S.M."/>
            <person name="Mascher T."/>
            <person name="Medema M.H."/>
            <person name="Devos D.P."/>
            <person name="Kaster A.-K."/>
            <person name="Ovreas L."/>
            <person name="Rohde M."/>
            <person name="Galperin M.Y."/>
            <person name="Jogler C."/>
        </authorList>
    </citation>
    <scope>NUCLEOTIDE SEQUENCE [LARGE SCALE GENOMIC DNA]</scope>
    <source>
        <strain evidence="2 3">Pla111</strain>
    </source>
</reference>
<protein>
    <recommendedName>
        <fullName evidence="4">PEP-CTERM protein-sorting domain-containing protein</fullName>
    </recommendedName>
</protein>
<dbReference type="EMBL" id="SJPH01000001">
    <property type="protein sequence ID" value="TWT48474.1"/>
    <property type="molecule type" value="Genomic_DNA"/>
</dbReference>
<sequence precursor="true">MSLSSLRNLYLRAICLFAIAVSLAPTACPALVIDDFSIGPFSATSYGSWLNLSQDYLYAYSSGDTSPLGFRRDMGVRGFLSNNQEGPAAHLGITFDTKVLDFQVEPQGWGYFNLEWSAAEGEVFNLLQSGLDEPNDRFRFRFLGAENAPAFSVLVYTMTEAGERRYAQSLQRSSALNPVDEILELPYSAFGGDVAWESVTSVTISAGRFRGEAGFMLDSISVEPPPKTGDYDRDGDVDLDDLDRWIDGAWSAAPGIAQPYTFNATRLSFDGNGDRLIDLADYTVWRDAYAPASPRSVPEPTGLGLAVGIGLLLAGPRRRE</sequence>
<dbReference type="AlphaFoldDB" id="A0A5C5WCT0"/>
<feature type="chain" id="PRO_5023024700" description="PEP-CTERM protein-sorting domain-containing protein" evidence="1">
    <location>
        <begin position="28"/>
        <end position="320"/>
    </location>
</feature>
<evidence type="ECO:0008006" key="4">
    <source>
        <dbReference type="Google" id="ProtNLM"/>
    </source>
</evidence>
<dbReference type="OrthoDB" id="304258at2"/>
<dbReference type="RefSeq" id="WP_146570574.1">
    <property type="nucleotide sequence ID" value="NZ_SJPH01000001.1"/>
</dbReference>